<reference evidence="2 3" key="1">
    <citation type="journal article" date="2015" name="Genome Biol. Evol.">
        <title>Comparative Genomics of a Bacterivorous Green Alga Reveals Evolutionary Causalities and Consequences of Phago-Mixotrophic Mode of Nutrition.</title>
        <authorList>
            <person name="Burns J.A."/>
            <person name="Paasch A."/>
            <person name="Narechania A."/>
            <person name="Kim E."/>
        </authorList>
    </citation>
    <scope>NUCLEOTIDE SEQUENCE [LARGE SCALE GENOMIC DNA]</scope>
    <source>
        <strain evidence="2 3">PLY_AMNH</strain>
    </source>
</reference>
<evidence type="ECO:0000313" key="3">
    <source>
        <dbReference type="Proteomes" id="UP001190700"/>
    </source>
</evidence>
<name>A0AAE0GJ60_9CHLO</name>
<gene>
    <name evidence="2" type="ORF">CYMTET_13129</name>
</gene>
<evidence type="ECO:0000256" key="1">
    <source>
        <dbReference type="SAM" id="MobiDB-lite"/>
    </source>
</evidence>
<feature type="region of interest" description="Disordered" evidence="1">
    <location>
        <begin position="239"/>
        <end position="268"/>
    </location>
</feature>
<evidence type="ECO:0000313" key="2">
    <source>
        <dbReference type="EMBL" id="KAK3278970.1"/>
    </source>
</evidence>
<dbReference type="Proteomes" id="UP001190700">
    <property type="component" value="Unassembled WGS sequence"/>
</dbReference>
<proteinExistence type="predicted"/>
<keyword evidence="3" id="KW-1185">Reference proteome</keyword>
<organism evidence="2 3">
    <name type="scientific">Cymbomonas tetramitiformis</name>
    <dbReference type="NCBI Taxonomy" id="36881"/>
    <lineage>
        <taxon>Eukaryota</taxon>
        <taxon>Viridiplantae</taxon>
        <taxon>Chlorophyta</taxon>
        <taxon>Pyramimonadophyceae</taxon>
        <taxon>Pyramimonadales</taxon>
        <taxon>Pyramimonadaceae</taxon>
        <taxon>Cymbomonas</taxon>
    </lineage>
</organism>
<sequence length="371" mass="40275">MAHLMSKGTIKAASLQPYLSAINDYHEGMGYDGPAKGHSVSRAVKGMASLQVEIASTQDAEETVRTWLPTRHVTKVHAYGLAMRPTVRAAMELQRACTYVVFAFVTFGRPNTGVSMQKSHIAVTDDVISVALHKEKGRGHVRLKRRLAIPAAGVEGLVQLLGHWQWARDSGPVTDREGYWRLPWEQGRLMTAQTNDWMQLALGTLSFLDGSENGVRVIVQSSGKRLLLEWEEIHPEGSREVHGVHGGKLQRSPVDHSPATIGSADPHLPFPTDGVVEGSQLRGLKMAAPQWASSPIQLLPAAFAEGKLGAIAKNDYLNNRRQILQTGGEALPSGCSYDTCVNYAGYWWSWGTSGVIVGVVVGAQAVEAQSV</sequence>
<accession>A0AAE0GJ60</accession>
<protein>
    <submittedName>
        <fullName evidence="2">Uncharacterized protein</fullName>
    </submittedName>
</protein>
<dbReference type="EMBL" id="LGRX02005203">
    <property type="protein sequence ID" value="KAK3278970.1"/>
    <property type="molecule type" value="Genomic_DNA"/>
</dbReference>
<dbReference type="AlphaFoldDB" id="A0AAE0GJ60"/>
<comment type="caution">
    <text evidence="2">The sequence shown here is derived from an EMBL/GenBank/DDBJ whole genome shotgun (WGS) entry which is preliminary data.</text>
</comment>